<organism evidence="5 6">
    <name type="scientific">Actinobacillus delphinicola</name>
    <dbReference type="NCBI Taxonomy" id="51161"/>
    <lineage>
        <taxon>Bacteria</taxon>
        <taxon>Pseudomonadati</taxon>
        <taxon>Pseudomonadota</taxon>
        <taxon>Gammaproteobacteria</taxon>
        <taxon>Pasteurellales</taxon>
        <taxon>Pasteurellaceae</taxon>
        <taxon>Actinobacillus</taxon>
    </lineage>
</organism>
<dbReference type="CDD" id="cd04496">
    <property type="entry name" value="SSB_OBF"/>
    <property type="match status" value="1"/>
</dbReference>
<feature type="compositionally biased region" description="Polar residues" evidence="4">
    <location>
        <begin position="119"/>
        <end position="134"/>
    </location>
</feature>
<evidence type="ECO:0000256" key="2">
    <source>
        <dbReference type="HAMAP-Rule" id="MF_00984"/>
    </source>
</evidence>
<gene>
    <name evidence="5" type="primary">ssb_2</name>
    <name evidence="5" type="ORF">NCTC12871_00825</name>
</gene>
<evidence type="ECO:0000256" key="4">
    <source>
        <dbReference type="SAM" id="MobiDB-lite"/>
    </source>
</evidence>
<dbReference type="OrthoDB" id="9809878at2"/>
<dbReference type="GO" id="GO:0009295">
    <property type="term" value="C:nucleoid"/>
    <property type="evidence" value="ECO:0007669"/>
    <property type="project" value="TreeGrafter"/>
</dbReference>
<reference evidence="5 6" key="1">
    <citation type="submission" date="2018-12" db="EMBL/GenBank/DDBJ databases">
        <authorList>
            <consortium name="Pathogen Informatics"/>
        </authorList>
    </citation>
    <scope>NUCLEOTIDE SEQUENCE [LARGE SCALE GENOMIC DNA]</scope>
    <source>
        <strain evidence="5 6">NCTC12871</strain>
    </source>
</reference>
<accession>A0A448TTN8</accession>
<proteinExistence type="inferred from homology"/>
<dbReference type="PANTHER" id="PTHR10302">
    <property type="entry name" value="SINGLE-STRANDED DNA-BINDING PROTEIN"/>
    <property type="match status" value="1"/>
</dbReference>
<protein>
    <recommendedName>
        <fullName evidence="2 3">Single-stranded DNA-binding protein</fullName>
        <shortName evidence="2">SSB</shortName>
    </recommendedName>
</protein>
<evidence type="ECO:0000313" key="6">
    <source>
        <dbReference type="Proteomes" id="UP000279799"/>
    </source>
</evidence>
<dbReference type="KEGG" id="adp:NCTC12871_00825"/>
<dbReference type="SUPFAM" id="SSF50249">
    <property type="entry name" value="Nucleic acid-binding proteins"/>
    <property type="match status" value="1"/>
</dbReference>
<evidence type="ECO:0000256" key="3">
    <source>
        <dbReference type="RuleBase" id="RU000524"/>
    </source>
</evidence>
<keyword evidence="6" id="KW-1185">Reference proteome</keyword>
<evidence type="ECO:0000256" key="1">
    <source>
        <dbReference type="ARBA" id="ARBA00023125"/>
    </source>
</evidence>
<dbReference type="InterPro" id="IPR000424">
    <property type="entry name" value="Primosome_PriB/ssb"/>
</dbReference>
<dbReference type="InterPro" id="IPR012340">
    <property type="entry name" value="NA-bd_OB-fold"/>
</dbReference>
<evidence type="ECO:0000313" key="5">
    <source>
        <dbReference type="EMBL" id="VEJ09372.1"/>
    </source>
</evidence>
<dbReference type="InterPro" id="IPR011344">
    <property type="entry name" value="ssDNA-bd"/>
</dbReference>
<keyword evidence="1 2" id="KW-0238">DNA-binding</keyword>
<dbReference type="PANTHER" id="PTHR10302:SF27">
    <property type="entry name" value="SINGLE-STRANDED DNA-BINDING PROTEIN"/>
    <property type="match status" value="1"/>
</dbReference>
<dbReference type="Pfam" id="PF00436">
    <property type="entry name" value="SSB"/>
    <property type="match status" value="1"/>
</dbReference>
<dbReference type="NCBIfam" id="TIGR00621">
    <property type="entry name" value="ssb"/>
    <property type="match status" value="1"/>
</dbReference>
<name>A0A448TTN8_9PAST</name>
<feature type="region of interest" description="Disordered" evidence="4">
    <location>
        <begin position="119"/>
        <end position="147"/>
    </location>
</feature>
<dbReference type="GO" id="GO:0006260">
    <property type="term" value="P:DNA replication"/>
    <property type="evidence" value="ECO:0007669"/>
    <property type="project" value="InterPro"/>
</dbReference>
<dbReference type="RefSeq" id="WP_126599250.1">
    <property type="nucleotide sequence ID" value="NZ_LR134510.1"/>
</dbReference>
<dbReference type="EMBL" id="LR134510">
    <property type="protein sequence ID" value="VEJ09372.1"/>
    <property type="molecule type" value="Genomic_DNA"/>
</dbReference>
<comment type="subunit">
    <text evidence="2">Homotetramer.</text>
</comment>
<dbReference type="PROSITE" id="PS50935">
    <property type="entry name" value="SSB"/>
    <property type="match status" value="1"/>
</dbReference>
<dbReference type="HAMAP" id="MF_00984">
    <property type="entry name" value="SSB"/>
    <property type="match status" value="1"/>
</dbReference>
<feature type="DNA-binding region" evidence="2">
    <location>
        <begin position="53"/>
        <end position="59"/>
    </location>
</feature>
<dbReference type="AlphaFoldDB" id="A0A448TTN8"/>
<sequence>MAGLNRVMIMGNLGSDPESKVFPDGNMTTVISVATSISWLDKITNERKEKTEWHRIVLFRRMAEVAKQYLHKGSKVFIEGRLQTRKYQDQHGNDRYILEIIGESLQLLDKRPDIQNNDISQSNSTLVNDESMTIQDIPPLQDGPIPF</sequence>
<dbReference type="Proteomes" id="UP000279799">
    <property type="component" value="Chromosome"/>
</dbReference>
<dbReference type="GO" id="GO:0003697">
    <property type="term" value="F:single-stranded DNA binding"/>
    <property type="evidence" value="ECO:0007669"/>
    <property type="project" value="UniProtKB-UniRule"/>
</dbReference>
<comment type="caution">
    <text evidence="2">Lacks conserved residue(s) required for the propagation of feature annotation.</text>
</comment>
<dbReference type="Gene3D" id="2.40.50.140">
    <property type="entry name" value="Nucleic acid-binding proteins"/>
    <property type="match status" value="1"/>
</dbReference>